<feature type="domain" description="ABC transmembrane type-1" evidence="15">
    <location>
        <begin position="887"/>
        <end position="1163"/>
    </location>
</feature>
<evidence type="ECO:0000256" key="7">
    <source>
        <dbReference type="ARBA" id="ARBA00022741"/>
    </source>
</evidence>
<dbReference type="Proteomes" id="UP001064489">
    <property type="component" value="Chromosome 7"/>
</dbReference>
<dbReference type="InterPro" id="IPR036640">
    <property type="entry name" value="ABC1_TM_sf"/>
</dbReference>
<dbReference type="PANTHER" id="PTHR24223">
    <property type="entry name" value="ATP-BINDING CASSETTE SUB-FAMILY C"/>
    <property type="match status" value="1"/>
</dbReference>
<feature type="transmembrane region" description="Helical" evidence="13">
    <location>
        <begin position="302"/>
        <end position="319"/>
    </location>
</feature>
<feature type="transmembrane region" description="Helical" evidence="13">
    <location>
        <begin position="6"/>
        <end position="22"/>
    </location>
</feature>
<evidence type="ECO:0000259" key="14">
    <source>
        <dbReference type="PROSITE" id="PS50893"/>
    </source>
</evidence>
<dbReference type="FunFam" id="1.20.1560.10:FF:000003">
    <property type="entry name" value="ABC transporter C family member 10"/>
    <property type="match status" value="1"/>
</dbReference>
<feature type="transmembrane region" description="Helical" evidence="13">
    <location>
        <begin position="377"/>
        <end position="399"/>
    </location>
</feature>
<dbReference type="CDD" id="cd03250">
    <property type="entry name" value="ABCC_MRP_domain1"/>
    <property type="match status" value="1"/>
</dbReference>
<evidence type="ECO:0000313" key="17">
    <source>
        <dbReference type="Proteomes" id="UP001064489"/>
    </source>
</evidence>
<dbReference type="PROSITE" id="PS50929">
    <property type="entry name" value="ABC_TM1F"/>
    <property type="match status" value="2"/>
</dbReference>
<dbReference type="InterPro" id="IPR027417">
    <property type="entry name" value="P-loop_NTPase"/>
</dbReference>
<evidence type="ECO:0000256" key="13">
    <source>
        <dbReference type="SAM" id="Phobius"/>
    </source>
</evidence>
<dbReference type="FunFam" id="1.20.1560.10:FF:000002">
    <property type="entry name" value="ABC transporter C family member 5"/>
    <property type="match status" value="1"/>
</dbReference>
<keyword evidence="5 13" id="KW-0812">Transmembrane</keyword>
<dbReference type="InterPro" id="IPR011527">
    <property type="entry name" value="ABC1_TM_dom"/>
</dbReference>
<evidence type="ECO:0000259" key="15">
    <source>
        <dbReference type="PROSITE" id="PS50929"/>
    </source>
</evidence>
<feature type="domain" description="ABC transmembrane type-1" evidence="15">
    <location>
        <begin position="267"/>
        <end position="547"/>
    </location>
</feature>
<evidence type="ECO:0000313" key="16">
    <source>
        <dbReference type="EMBL" id="KAI9168754.1"/>
    </source>
</evidence>
<keyword evidence="7" id="KW-0547">Nucleotide-binding</keyword>
<feature type="transmembrane region" description="Helical" evidence="13">
    <location>
        <begin position="1136"/>
        <end position="1156"/>
    </location>
</feature>
<dbReference type="Pfam" id="PF00664">
    <property type="entry name" value="ABC_membrane"/>
    <property type="match status" value="2"/>
</dbReference>
<evidence type="ECO:0000256" key="5">
    <source>
        <dbReference type="ARBA" id="ARBA00022692"/>
    </source>
</evidence>
<dbReference type="Gene3D" id="1.20.1560.10">
    <property type="entry name" value="ABC transporter type 1, transmembrane domain"/>
    <property type="match status" value="2"/>
</dbReference>
<dbReference type="SUPFAM" id="SSF52540">
    <property type="entry name" value="P-loop containing nucleoside triphosphate hydrolases"/>
    <property type="match status" value="2"/>
</dbReference>
<name>A0AAD5IQF0_ACENE</name>
<evidence type="ECO:0000256" key="2">
    <source>
        <dbReference type="ARBA" id="ARBA00009726"/>
    </source>
</evidence>
<evidence type="ECO:0000256" key="9">
    <source>
        <dbReference type="ARBA" id="ARBA00022967"/>
    </source>
</evidence>
<dbReference type="SUPFAM" id="SSF90123">
    <property type="entry name" value="ABC transporter transmembrane region"/>
    <property type="match status" value="2"/>
</dbReference>
<keyword evidence="9" id="KW-1278">Translocase</keyword>
<dbReference type="InterPro" id="IPR003593">
    <property type="entry name" value="AAA+_ATPase"/>
</dbReference>
<feature type="transmembrane region" description="Helical" evidence="13">
    <location>
        <begin position="1111"/>
        <end position="1130"/>
    </location>
</feature>
<keyword evidence="10 13" id="KW-1133">Transmembrane helix</keyword>
<evidence type="ECO:0000256" key="8">
    <source>
        <dbReference type="ARBA" id="ARBA00022840"/>
    </source>
</evidence>
<evidence type="ECO:0000256" key="1">
    <source>
        <dbReference type="ARBA" id="ARBA00004141"/>
    </source>
</evidence>
<dbReference type="FunFam" id="3.40.50.300:FF:000169">
    <property type="entry name" value="ABC transporter C family member 3"/>
    <property type="match status" value="1"/>
</dbReference>
<dbReference type="GO" id="GO:0005524">
    <property type="term" value="F:ATP binding"/>
    <property type="evidence" value="ECO:0007669"/>
    <property type="project" value="UniProtKB-KW"/>
</dbReference>
<dbReference type="GO" id="GO:0008559">
    <property type="term" value="F:ABC-type xenobiotic transporter activity"/>
    <property type="evidence" value="ECO:0007669"/>
    <property type="project" value="UniProtKB-EC"/>
</dbReference>
<feature type="transmembrane region" description="Helical" evidence="13">
    <location>
        <begin position="74"/>
        <end position="91"/>
    </location>
</feature>
<dbReference type="CDD" id="cd18580">
    <property type="entry name" value="ABC_6TM_ABCC_D2"/>
    <property type="match status" value="1"/>
</dbReference>
<keyword evidence="8" id="KW-0067">ATP-binding</keyword>
<keyword evidence="11 13" id="KW-0472">Membrane</keyword>
<gene>
    <name evidence="16" type="ORF">LWI28_001524</name>
</gene>
<organism evidence="16 17">
    <name type="scientific">Acer negundo</name>
    <name type="common">Box elder</name>
    <dbReference type="NCBI Taxonomy" id="4023"/>
    <lineage>
        <taxon>Eukaryota</taxon>
        <taxon>Viridiplantae</taxon>
        <taxon>Streptophyta</taxon>
        <taxon>Embryophyta</taxon>
        <taxon>Tracheophyta</taxon>
        <taxon>Spermatophyta</taxon>
        <taxon>Magnoliopsida</taxon>
        <taxon>eudicotyledons</taxon>
        <taxon>Gunneridae</taxon>
        <taxon>Pentapetalae</taxon>
        <taxon>rosids</taxon>
        <taxon>malvids</taxon>
        <taxon>Sapindales</taxon>
        <taxon>Sapindaceae</taxon>
        <taxon>Hippocastanoideae</taxon>
        <taxon>Acereae</taxon>
        <taxon>Acer</taxon>
    </lineage>
</organism>
<proteinExistence type="inferred from homology"/>
<feature type="transmembrane region" description="Helical" evidence="13">
    <location>
        <begin position="1021"/>
        <end position="1040"/>
    </location>
</feature>
<dbReference type="InterPro" id="IPR044746">
    <property type="entry name" value="ABCC_6TM_D1"/>
</dbReference>
<feature type="domain" description="ABC transporter" evidence="14">
    <location>
        <begin position="582"/>
        <end position="808"/>
    </location>
</feature>
<evidence type="ECO:0000256" key="4">
    <source>
        <dbReference type="ARBA" id="ARBA00022448"/>
    </source>
</evidence>
<keyword evidence="6" id="KW-0677">Repeat</keyword>
<comment type="subcellular location">
    <subcellularLocation>
        <location evidence="1">Membrane</location>
        <topology evidence="1">Multi-pass membrane protein</topology>
    </subcellularLocation>
</comment>
<comment type="caution">
    <text evidence="16">The sequence shown here is derived from an EMBL/GenBank/DDBJ whole genome shotgun (WGS) entry which is preliminary data.</text>
</comment>
<dbReference type="CDD" id="cd03244">
    <property type="entry name" value="ABCC_MRP_domain2"/>
    <property type="match status" value="1"/>
</dbReference>
<dbReference type="InterPro" id="IPR050173">
    <property type="entry name" value="ABC_transporter_C-like"/>
</dbReference>
<reference evidence="16" key="1">
    <citation type="journal article" date="2022" name="Plant J.">
        <title>Strategies of tolerance reflected in two North American maple genomes.</title>
        <authorList>
            <person name="McEvoy S.L."/>
            <person name="Sezen U.U."/>
            <person name="Trouern-Trend A."/>
            <person name="McMahon S.M."/>
            <person name="Schaberg P.G."/>
            <person name="Yang J."/>
            <person name="Wegrzyn J.L."/>
            <person name="Swenson N.G."/>
        </authorList>
    </citation>
    <scope>NUCLEOTIDE SEQUENCE</scope>
    <source>
        <strain evidence="16">91603</strain>
    </source>
</reference>
<comment type="similarity">
    <text evidence="2">Belongs to the ABC transporter superfamily. ABCC family. Conjugate transporter (TC 3.A.1.208) subfamily.</text>
</comment>
<dbReference type="GO" id="GO:0016020">
    <property type="term" value="C:membrane"/>
    <property type="evidence" value="ECO:0007669"/>
    <property type="project" value="UniProtKB-SubCell"/>
</dbReference>
<feature type="domain" description="ABC transporter" evidence="14">
    <location>
        <begin position="1200"/>
        <end position="1434"/>
    </location>
</feature>
<dbReference type="PROSITE" id="PS00211">
    <property type="entry name" value="ABC_TRANSPORTER_1"/>
    <property type="match status" value="1"/>
</dbReference>
<reference evidence="16" key="2">
    <citation type="submission" date="2023-02" db="EMBL/GenBank/DDBJ databases">
        <authorList>
            <person name="Swenson N.G."/>
            <person name="Wegrzyn J.L."/>
            <person name="Mcevoy S.L."/>
        </authorList>
    </citation>
    <scope>NUCLEOTIDE SEQUENCE</scope>
    <source>
        <strain evidence="16">91603</strain>
        <tissue evidence="16">Leaf</tissue>
    </source>
</reference>
<dbReference type="PANTHER" id="PTHR24223:SF222">
    <property type="entry name" value="OS01G0902100 PROTEIN"/>
    <property type="match status" value="1"/>
</dbReference>
<dbReference type="InterPro" id="IPR003439">
    <property type="entry name" value="ABC_transporter-like_ATP-bd"/>
</dbReference>
<feature type="transmembrane region" description="Helical" evidence="13">
    <location>
        <begin position="266"/>
        <end position="287"/>
    </location>
</feature>
<dbReference type="InterPro" id="IPR044726">
    <property type="entry name" value="ABCC_6TM_D2"/>
</dbReference>
<feature type="transmembrane region" description="Helical" evidence="13">
    <location>
        <begin position="43"/>
        <end position="62"/>
    </location>
</feature>
<protein>
    <recommendedName>
        <fullName evidence="3">ABC-type xenobiotic transporter</fullName>
        <ecNumber evidence="3">7.6.2.2</ecNumber>
    </recommendedName>
</protein>
<feature type="transmembrane region" description="Helical" evidence="13">
    <location>
        <begin position="405"/>
        <end position="424"/>
    </location>
</feature>
<dbReference type="CDD" id="cd18579">
    <property type="entry name" value="ABC_6TM_ABCC_D1"/>
    <property type="match status" value="1"/>
</dbReference>
<evidence type="ECO:0000256" key="12">
    <source>
        <dbReference type="ARBA" id="ARBA00034018"/>
    </source>
</evidence>
<keyword evidence="17" id="KW-1185">Reference proteome</keyword>
<dbReference type="EC" id="7.6.2.2" evidence="3"/>
<dbReference type="SMART" id="SM00382">
    <property type="entry name" value="AAA"/>
    <property type="match status" value="2"/>
</dbReference>
<dbReference type="GO" id="GO:0016887">
    <property type="term" value="F:ATP hydrolysis activity"/>
    <property type="evidence" value="ECO:0007669"/>
    <property type="project" value="InterPro"/>
</dbReference>
<evidence type="ECO:0000256" key="11">
    <source>
        <dbReference type="ARBA" id="ARBA00023136"/>
    </source>
</evidence>
<evidence type="ECO:0000256" key="3">
    <source>
        <dbReference type="ARBA" id="ARBA00012191"/>
    </source>
</evidence>
<feature type="transmembrane region" description="Helical" evidence="13">
    <location>
        <begin position="997"/>
        <end position="1015"/>
    </location>
</feature>
<dbReference type="Pfam" id="PF00005">
    <property type="entry name" value="ABC_tran"/>
    <property type="match status" value="2"/>
</dbReference>
<dbReference type="InterPro" id="IPR017871">
    <property type="entry name" value="ABC_transporter-like_CS"/>
</dbReference>
<feature type="transmembrane region" description="Helical" evidence="13">
    <location>
        <begin position="483"/>
        <end position="504"/>
    </location>
</feature>
<dbReference type="PROSITE" id="PS50893">
    <property type="entry name" value="ABC_TRANSPORTER_2"/>
    <property type="match status" value="2"/>
</dbReference>
<dbReference type="Gene3D" id="3.40.50.300">
    <property type="entry name" value="P-loop containing nucleotide triphosphate hydrolases"/>
    <property type="match status" value="2"/>
</dbReference>
<sequence length="1443" mass="162393">MEILLDSVNVVFSMSLLTWLLIEILKRRTTDYGDLQLGYRVRVVSVVCNFLVAITYLGFGVYDYWKLRVISYKSVFYVMTWVLATVVVAICSKNTTHRDVKRWPLVLILWWIFSFTIDLLSVSFYLFTHLGSIKLPHFLLEATAVDFVALPLLIVLLCLSVLPLSYNRKYNEFESPLLQKEDDKSPKDGSYSFSNAGFWSKLTFQWLNPLFAKGRVQKLELQHIPSIPQSETAESASLLLEESHRKQKMVTLSLPQVIAHAIWKSLAINAVFAGINTIASYIGPFLIKNFVNFLSEKQDDSSYYYGLVLASIFFLSKTVESLTQRQWYFGAQRIGIQVRAALTVLIYKKSLSIKFAGPSSGTIINMINVDVERIGDFCWYIHGIWLLPIQIFLALVILYRNLGAAPSIAALIATILVMVSNTPLANMQEKFHSKIMEAKDSRIKATSETLKSMRVLKLLSWEPTFLKKLLQLRETERNSLKKYLYTSSAVAFLFWASPTFVSAITFGVCILLKIPLTSGTVLSAVATFRVLQDPIYNLPELISMIAQTKVSVDRIQEFIREEDQKKPKPDHASKSSDIAVDIEVGEYAWETSDQKLKKSAIKFTERMKIMKGYKVAICGSVGSGKSSLLCSILGEIPRIAGGGIKIHGTKAYVPQSAWIQTGTIRENVIFGKDMNKAFYEDVLDGCALNRDIEMWSDGDLCVVGERGMNLSGGQKQRIQLARAAYSDSDIYILDDPFSAVDAHTGTHLFKKCLMGLLSEKTVFYATHQLEFLGAADLVLVMKDGKIIQSGKFEDLTADPNGELVKQMTAHRKSLNQVKPPQEENSLPRVSSCQISQIEVTEERFSRPISHVEFSERIQEDEAETGRVRWSVYSTFITLVHKGALIPVILLCHVFFQGLQMSSNYWIAWAAEEKRNVSSVQLIGVFVLLSSGSSAFILGRAVLLATIAIKTAQCLFNDMITSVFRAPISFFDSTPSSQILNRSSTDQSTVDTDIPYRLAGLAFALIQLLSIIFLMSQVAWQVFPFFLVVIGISIWYQVYYISTARELARMVGIRKAPILHHFSESISGAATIRCFNQEDRFLRRSLSVIDDYSRIAFHNSGTMEWLSVRTNFLFNIVFLLVLIILVTLPRSAIDPSLAGLVATYGLNLNVLQAWVIWNLCNVENKMISVERILQFTKLPSEAPLVIKENRPDSDWPTNGKIELENLQVQYTPALPMVLKEITCIFPGEKKIGVVGRTGSGKSTLIQALFRVVEPSGGRILIDGVDISKIGLQDLRSRLGIIPQDPTLFQGTVRTNLDPLEQHSDQEIWEVINKCRLEEIIRQDRRLLDAPVAEDGENWSLGQRQLVCLARVLLKKRRILVLDEATASIDTATDNVIQQTIREETNRCTVITVAHRIPTVIDNDLVLVLDEGKIVEYDSPGKLLEDNTSSFSKLVTEFLRRSSKR</sequence>
<feature type="transmembrane region" description="Helical" evidence="13">
    <location>
        <begin position="921"/>
        <end position="948"/>
    </location>
</feature>
<evidence type="ECO:0000256" key="10">
    <source>
        <dbReference type="ARBA" id="ARBA00022989"/>
    </source>
</evidence>
<accession>A0AAD5IQF0</accession>
<feature type="transmembrane region" description="Helical" evidence="13">
    <location>
        <begin position="103"/>
        <end position="127"/>
    </location>
</feature>
<dbReference type="FunFam" id="3.40.50.300:FF:000508">
    <property type="entry name" value="ABC transporter C family member 5"/>
    <property type="match status" value="1"/>
</dbReference>
<evidence type="ECO:0000256" key="6">
    <source>
        <dbReference type="ARBA" id="ARBA00022737"/>
    </source>
</evidence>
<comment type="catalytic activity">
    <reaction evidence="12">
        <text>ATP + H2O + xenobioticSide 1 = ADP + phosphate + xenobioticSide 2.</text>
        <dbReference type="EC" id="7.6.2.2"/>
    </reaction>
</comment>
<keyword evidence="4" id="KW-0813">Transport</keyword>
<dbReference type="EMBL" id="JAJSOW010000104">
    <property type="protein sequence ID" value="KAI9168754.1"/>
    <property type="molecule type" value="Genomic_DNA"/>
</dbReference>
<feature type="transmembrane region" description="Helical" evidence="13">
    <location>
        <begin position="147"/>
        <end position="166"/>
    </location>
</feature>